<dbReference type="EMBL" id="BLAU01000001">
    <property type="protein sequence ID" value="GET22930.1"/>
    <property type="molecule type" value="Genomic_DNA"/>
</dbReference>
<reference evidence="5 6" key="1">
    <citation type="submission" date="2019-10" db="EMBL/GenBank/DDBJ databases">
        <title>Prolixibacter strains distinguished by the presence of nitrate reductase genes were adept at nitrate-dependent anaerobic corrosion of metallic iron and carbon steel.</title>
        <authorList>
            <person name="Iino T."/>
            <person name="Shono N."/>
            <person name="Ito K."/>
            <person name="Nakamura R."/>
            <person name="Sueoka K."/>
            <person name="Harayama S."/>
            <person name="Ohkuma M."/>
        </authorList>
    </citation>
    <scope>NUCLEOTIDE SEQUENCE [LARGE SCALE GENOMIC DNA]</scope>
    <source>
        <strain evidence="5 6">MIC1-1</strain>
    </source>
</reference>
<evidence type="ECO:0000259" key="4">
    <source>
        <dbReference type="PROSITE" id="PS01124"/>
    </source>
</evidence>
<dbReference type="Pfam" id="PF12833">
    <property type="entry name" value="HTH_18"/>
    <property type="match status" value="1"/>
</dbReference>
<keyword evidence="1" id="KW-0805">Transcription regulation</keyword>
<evidence type="ECO:0000313" key="6">
    <source>
        <dbReference type="Proteomes" id="UP000396862"/>
    </source>
</evidence>
<organism evidence="5 6">
    <name type="scientific">Prolixibacter denitrificans</name>
    <dbReference type="NCBI Taxonomy" id="1541063"/>
    <lineage>
        <taxon>Bacteria</taxon>
        <taxon>Pseudomonadati</taxon>
        <taxon>Bacteroidota</taxon>
        <taxon>Bacteroidia</taxon>
        <taxon>Marinilabiliales</taxon>
        <taxon>Prolixibacteraceae</taxon>
        <taxon>Prolixibacter</taxon>
    </lineage>
</organism>
<feature type="domain" description="HTH araC/xylS-type" evidence="4">
    <location>
        <begin position="160"/>
        <end position="262"/>
    </location>
</feature>
<keyword evidence="2" id="KW-0238">DNA-binding</keyword>
<comment type="caution">
    <text evidence="5">The sequence shown here is derived from an EMBL/GenBank/DDBJ whole genome shotgun (WGS) entry which is preliminary data.</text>
</comment>
<evidence type="ECO:0000256" key="2">
    <source>
        <dbReference type="ARBA" id="ARBA00023125"/>
    </source>
</evidence>
<dbReference type="RefSeq" id="WP_106542545.1">
    <property type="nucleotide sequence ID" value="NZ_PYGC01000006.1"/>
</dbReference>
<dbReference type="PANTHER" id="PTHR46796">
    <property type="entry name" value="HTH-TYPE TRANSCRIPTIONAL ACTIVATOR RHAS-RELATED"/>
    <property type="match status" value="1"/>
</dbReference>
<dbReference type="PROSITE" id="PS01124">
    <property type="entry name" value="HTH_ARAC_FAMILY_2"/>
    <property type="match status" value="1"/>
</dbReference>
<evidence type="ECO:0000256" key="3">
    <source>
        <dbReference type="ARBA" id="ARBA00023163"/>
    </source>
</evidence>
<dbReference type="SMART" id="SM00342">
    <property type="entry name" value="HTH_ARAC"/>
    <property type="match status" value="1"/>
</dbReference>
<name>A0ABQ0ZNC8_9BACT</name>
<protein>
    <submittedName>
        <fullName evidence="5">AraC family transcriptional regulator</fullName>
    </submittedName>
</protein>
<evidence type="ECO:0000313" key="5">
    <source>
        <dbReference type="EMBL" id="GET22930.1"/>
    </source>
</evidence>
<dbReference type="InterPro" id="IPR018060">
    <property type="entry name" value="HTH_AraC"/>
</dbReference>
<dbReference type="InterPro" id="IPR046532">
    <property type="entry name" value="DUF6597"/>
</dbReference>
<sequence length="273" mass="31166">MSMLFKVFSPPAELKTYVHSIQIMEVDKSENSGRNKIVPYGYAGLLLHYKDPCVQTDRINGKRLLPQAFVTGLTDQPIIIEALGNIGTIAVNFYPLGLYHFLRSAVYEFTNSTVDGTELLGPEIIQLRASIMLTSSIYEKIDLVNRFLVRKLGNIDFRNSRKIEYAQNALIASKGIINIAQLSKESGLSLSSLERQFRKQIGFSPKYYARILRFDYVFKLKQMPGDVNWQDIVFQAGYHDQAHFIKEFSKFAGEPPKGFFLHHLFSSRFYSGK</sequence>
<dbReference type="Proteomes" id="UP000396862">
    <property type="component" value="Unassembled WGS sequence"/>
</dbReference>
<keyword evidence="3" id="KW-0804">Transcription</keyword>
<dbReference type="InterPro" id="IPR050204">
    <property type="entry name" value="AraC_XylS_family_regulators"/>
</dbReference>
<dbReference type="Pfam" id="PF20240">
    <property type="entry name" value="DUF6597"/>
    <property type="match status" value="1"/>
</dbReference>
<dbReference type="Gene3D" id="1.10.10.60">
    <property type="entry name" value="Homeodomain-like"/>
    <property type="match status" value="1"/>
</dbReference>
<evidence type="ECO:0000256" key="1">
    <source>
        <dbReference type="ARBA" id="ARBA00023015"/>
    </source>
</evidence>
<accession>A0ABQ0ZNC8</accession>
<keyword evidence="6" id="KW-1185">Reference proteome</keyword>
<gene>
    <name evidence="5" type="ORF">JCM18694_31760</name>
</gene>
<proteinExistence type="predicted"/>